<evidence type="ECO:0000313" key="3">
    <source>
        <dbReference type="Proteomes" id="UP000749646"/>
    </source>
</evidence>
<feature type="non-terminal residue" evidence="2">
    <location>
        <position position="203"/>
    </location>
</feature>
<proteinExistence type="predicted"/>
<evidence type="ECO:0000259" key="1">
    <source>
        <dbReference type="Pfam" id="PF12247"/>
    </source>
</evidence>
<dbReference type="Proteomes" id="UP000749646">
    <property type="component" value="Unassembled WGS sequence"/>
</dbReference>
<comment type="caution">
    <text evidence="2">The sequence shown here is derived from an EMBL/GenBank/DDBJ whole genome shotgun (WGS) entry which is preliminary data.</text>
</comment>
<feature type="domain" description="Post-transcriptional regulator MKT1 N-terminal" evidence="1">
    <location>
        <begin position="1"/>
        <end position="74"/>
    </location>
</feature>
<dbReference type="InterPro" id="IPR022040">
    <property type="entry name" value="MKT1_N"/>
</dbReference>
<sequence length="203" mass="22433">VYYYISRGVISDAALNTLFCGYGAEYSPLCNGDTREYRNFLTTDIMKMKAQTFALLKSQLNPFYDRKISIIHWYDSAEHVIKIDTAPVSVEAISNWKSGSRSIEKELKKAGLTSPTYSFALGLVSNPSDASATMLTKGADKPTPLATLAEVQTRHLSELLQLRSFVESSHMPSPFGNAIISAFKSHPASPAEFHDTLFIALEL</sequence>
<gene>
    <name evidence="2" type="ORF">BGZ65_000254</name>
</gene>
<name>A0A9P6IRF3_9FUNG</name>
<protein>
    <recommendedName>
        <fullName evidence="1">Post-transcriptional regulator MKT1 N-terminal domain-containing protein</fullName>
    </recommendedName>
</protein>
<dbReference type="Pfam" id="PF12247">
    <property type="entry name" value="MKT1_N"/>
    <property type="match status" value="1"/>
</dbReference>
<accession>A0A9P6IRF3</accession>
<dbReference type="OrthoDB" id="17262at2759"/>
<feature type="non-terminal residue" evidence="2">
    <location>
        <position position="1"/>
    </location>
</feature>
<evidence type="ECO:0000313" key="2">
    <source>
        <dbReference type="EMBL" id="KAF9943799.1"/>
    </source>
</evidence>
<organism evidence="2 3">
    <name type="scientific">Modicella reniformis</name>
    <dbReference type="NCBI Taxonomy" id="1440133"/>
    <lineage>
        <taxon>Eukaryota</taxon>
        <taxon>Fungi</taxon>
        <taxon>Fungi incertae sedis</taxon>
        <taxon>Mucoromycota</taxon>
        <taxon>Mortierellomycotina</taxon>
        <taxon>Mortierellomycetes</taxon>
        <taxon>Mortierellales</taxon>
        <taxon>Mortierellaceae</taxon>
        <taxon>Modicella</taxon>
    </lineage>
</organism>
<keyword evidence="3" id="KW-1185">Reference proteome</keyword>
<dbReference type="EMBL" id="JAAAHW010008838">
    <property type="protein sequence ID" value="KAF9943799.1"/>
    <property type="molecule type" value="Genomic_DNA"/>
</dbReference>
<dbReference type="AlphaFoldDB" id="A0A9P6IRF3"/>
<reference evidence="2" key="1">
    <citation type="journal article" date="2020" name="Fungal Divers.">
        <title>Resolving the Mortierellaceae phylogeny through synthesis of multi-gene phylogenetics and phylogenomics.</title>
        <authorList>
            <person name="Vandepol N."/>
            <person name="Liber J."/>
            <person name="Desiro A."/>
            <person name="Na H."/>
            <person name="Kennedy M."/>
            <person name="Barry K."/>
            <person name="Grigoriev I.V."/>
            <person name="Miller A.N."/>
            <person name="O'Donnell K."/>
            <person name="Stajich J.E."/>
            <person name="Bonito G."/>
        </authorList>
    </citation>
    <scope>NUCLEOTIDE SEQUENCE</scope>
    <source>
        <strain evidence="2">MES-2147</strain>
    </source>
</reference>